<dbReference type="InterPro" id="IPR012677">
    <property type="entry name" value="Nucleotide-bd_a/b_plait_sf"/>
</dbReference>
<dbReference type="Pfam" id="PF00276">
    <property type="entry name" value="Ribosomal_L23"/>
    <property type="match status" value="1"/>
</dbReference>
<dbReference type="Gene3D" id="3.30.70.330">
    <property type="match status" value="1"/>
</dbReference>
<dbReference type="EMBL" id="UOGA01000190">
    <property type="protein sequence ID" value="VAX20898.1"/>
    <property type="molecule type" value="Genomic_DNA"/>
</dbReference>
<dbReference type="NCBIfam" id="NF004359">
    <property type="entry name" value="PRK05738.1-3"/>
    <property type="match status" value="1"/>
</dbReference>
<dbReference type="GO" id="GO:0005840">
    <property type="term" value="C:ribosome"/>
    <property type="evidence" value="ECO:0007669"/>
    <property type="project" value="UniProtKB-KW"/>
</dbReference>
<dbReference type="GO" id="GO:0003735">
    <property type="term" value="F:structural constituent of ribosome"/>
    <property type="evidence" value="ECO:0007669"/>
    <property type="project" value="InterPro"/>
</dbReference>
<dbReference type="PANTHER" id="PTHR11620">
    <property type="entry name" value="60S RIBOSOMAL PROTEIN L23A"/>
    <property type="match status" value="1"/>
</dbReference>
<dbReference type="NCBIfam" id="NF004366">
    <property type="entry name" value="PRK05738.3-2"/>
    <property type="match status" value="1"/>
</dbReference>
<dbReference type="HAMAP" id="MF_01369_B">
    <property type="entry name" value="Ribosomal_uL23_B"/>
    <property type="match status" value="1"/>
</dbReference>
<organism evidence="6">
    <name type="scientific">hydrothermal vent metagenome</name>
    <dbReference type="NCBI Taxonomy" id="652676"/>
    <lineage>
        <taxon>unclassified sequences</taxon>
        <taxon>metagenomes</taxon>
        <taxon>ecological metagenomes</taxon>
    </lineage>
</organism>
<keyword evidence="4 6" id="KW-0689">Ribosomal protein</keyword>
<name>A0A3B1CAF9_9ZZZZ</name>
<dbReference type="GO" id="GO:1990904">
    <property type="term" value="C:ribonucleoprotein complex"/>
    <property type="evidence" value="ECO:0007669"/>
    <property type="project" value="UniProtKB-KW"/>
</dbReference>
<comment type="similarity">
    <text evidence="1">Belongs to the universal ribosomal protein uL23 family.</text>
</comment>
<protein>
    <submittedName>
        <fullName evidence="6">LSU ribosomal protein L23p (L23Ae)</fullName>
    </submittedName>
</protein>
<accession>A0A3B1CAF9</accession>
<keyword evidence="3" id="KW-0694">RNA-binding</keyword>
<sequence>MRSAFDIIRTPVITEKAGDAKDLLNKITFSVDPRAHKLEIKKAVEDAFKVKVEKVNILNVKGKIKRLGRSTGKRPDWKKAIVTLRKGDTIEVFDQV</sequence>
<dbReference type="NCBIfam" id="NF004363">
    <property type="entry name" value="PRK05738.2-4"/>
    <property type="match status" value="1"/>
</dbReference>
<reference evidence="6" key="1">
    <citation type="submission" date="2018-06" db="EMBL/GenBank/DDBJ databases">
        <authorList>
            <person name="Zhirakovskaya E."/>
        </authorList>
    </citation>
    <scope>NUCLEOTIDE SEQUENCE</scope>
</reference>
<keyword evidence="2" id="KW-0699">rRNA-binding</keyword>
<proteinExistence type="inferred from homology"/>
<evidence type="ECO:0000256" key="3">
    <source>
        <dbReference type="ARBA" id="ARBA00022884"/>
    </source>
</evidence>
<evidence type="ECO:0000256" key="2">
    <source>
        <dbReference type="ARBA" id="ARBA00022730"/>
    </source>
</evidence>
<dbReference type="InterPro" id="IPR013025">
    <property type="entry name" value="Ribosomal_uL23-like"/>
</dbReference>
<dbReference type="SUPFAM" id="SSF54189">
    <property type="entry name" value="Ribosomal proteins S24e, L23 and L15e"/>
    <property type="match status" value="1"/>
</dbReference>
<dbReference type="AlphaFoldDB" id="A0A3B1CAF9"/>
<dbReference type="FunFam" id="3.30.70.330:FF:000001">
    <property type="entry name" value="50S ribosomal protein L23"/>
    <property type="match status" value="1"/>
</dbReference>
<dbReference type="GO" id="GO:0006412">
    <property type="term" value="P:translation"/>
    <property type="evidence" value="ECO:0007669"/>
    <property type="project" value="InterPro"/>
</dbReference>
<keyword evidence="5" id="KW-0687">Ribonucleoprotein</keyword>
<dbReference type="GO" id="GO:0019843">
    <property type="term" value="F:rRNA binding"/>
    <property type="evidence" value="ECO:0007669"/>
    <property type="project" value="UniProtKB-KW"/>
</dbReference>
<evidence type="ECO:0000256" key="5">
    <source>
        <dbReference type="ARBA" id="ARBA00023274"/>
    </source>
</evidence>
<evidence type="ECO:0000256" key="4">
    <source>
        <dbReference type="ARBA" id="ARBA00022980"/>
    </source>
</evidence>
<dbReference type="InterPro" id="IPR012678">
    <property type="entry name" value="Ribosomal_uL23/eL15/eS24_sf"/>
</dbReference>
<evidence type="ECO:0000313" key="6">
    <source>
        <dbReference type="EMBL" id="VAX20898.1"/>
    </source>
</evidence>
<evidence type="ECO:0000256" key="1">
    <source>
        <dbReference type="ARBA" id="ARBA00006700"/>
    </source>
</evidence>
<gene>
    <name evidence="6" type="ORF">MNBD_NITROSPINAE04-308</name>
</gene>